<dbReference type="SUPFAM" id="SSF55486">
    <property type="entry name" value="Metalloproteases ('zincins'), catalytic domain"/>
    <property type="match status" value="1"/>
</dbReference>
<dbReference type="PANTHER" id="PTHR33361">
    <property type="entry name" value="GLR0591 PROTEIN"/>
    <property type="match status" value="1"/>
</dbReference>
<name>A0ABQ1YN09_9BACT</name>
<dbReference type="EMBL" id="BMIA01000001">
    <property type="protein sequence ID" value="GGH30103.1"/>
    <property type="molecule type" value="Genomic_DNA"/>
</dbReference>
<dbReference type="Pfam" id="PF05960">
    <property type="entry name" value="DUF885"/>
    <property type="match status" value="1"/>
</dbReference>
<evidence type="ECO:0000256" key="1">
    <source>
        <dbReference type="SAM" id="SignalP"/>
    </source>
</evidence>
<dbReference type="PANTHER" id="PTHR33361:SF2">
    <property type="entry name" value="DUF885 DOMAIN-CONTAINING PROTEIN"/>
    <property type="match status" value="1"/>
</dbReference>
<accession>A0ABQ1YN09</accession>
<evidence type="ECO:0000313" key="3">
    <source>
        <dbReference type="Proteomes" id="UP000600214"/>
    </source>
</evidence>
<comment type="caution">
    <text evidence="2">The sequence shown here is derived from an EMBL/GenBank/DDBJ whole genome shotgun (WGS) entry which is preliminary data.</text>
</comment>
<keyword evidence="1" id="KW-0732">Signal</keyword>
<evidence type="ECO:0000313" key="2">
    <source>
        <dbReference type="EMBL" id="GGH30103.1"/>
    </source>
</evidence>
<dbReference type="Proteomes" id="UP000600214">
    <property type="component" value="Unassembled WGS sequence"/>
</dbReference>
<protein>
    <submittedName>
        <fullName evidence="2">X-Pro dipeptidyl-peptidase</fullName>
    </submittedName>
</protein>
<feature type="signal peptide" evidence="1">
    <location>
        <begin position="1"/>
        <end position="37"/>
    </location>
</feature>
<proteinExistence type="predicted"/>
<organism evidence="2 3">
    <name type="scientific">Dyadobacter endophyticus</name>
    <dbReference type="NCBI Taxonomy" id="1749036"/>
    <lineage>
        <taxon>Bacteria</taxon>
        <taxon>Pseudomonadati</taxon>
        <taxon>Bacteroidota</taxon>
        <taxon>Cytophagia</taxon>
        <taxon>Cytophagales</taxon>
        <taxon>Spirosomataceae</taxon>
        <taxon>Dyadobacter</taxon>
    </lineage>
</organism>
<dbReference type="InterPro" id="IPR010281">
    <property type="entry name" value="DUF885"/>
</dbReference>
<reference evidence="3" key="1">
    <citation type="journal article" date="2019" name="Int. J. Syst. Evol. Microbiol.">
        <title>The Global Catalogue of Microorganisms (GCM) 10K type strain sequencing project: providing services to taxonomists for standard genome sequencing and annotation.</title>
        <authorList>
            <consortium name="The Broad Institute Genomics Platform"/>
            <consortium name="The Broad Institute Genome Sequencing Center for Infectious Disease"/>
            <person name="Wu L."/>
            <person name="Ma J."/>
        </authorList>
    </citation>
    <scope>NUCLEOTIDE SEQUENCE [LARGE SCALE GENOMIC DNA]</scope>
    <source>
        <strain evidence="3">CGMCC 1.15288</strain>
    </source>
</reference>
<sequence>MVKSNLNILNPMTHNYVRRSRWAVFLFCWIAAFSAAAQSSKSKFDLYEQTSEVAGLVIQYAQDYRAVEYFYRPMPTGGRGQQGTTLNSPEQRKRLREVGNDYLAKLAKVDFNAMSIYGKVDYLLLKRNINDDLLTLAQEENEYGQIEKYIPFAAGIYDLEKGRRRGATVDGQAVAAKLNDLQKEVTKAGESFKKLESIDMPLSRMGAEAVAGLEARLKSTFEFYNGYDPLFSWWVPKPYKTLDSTLLAYSKLIRSKGKLNTTQKEDASGIKGIPIGREELIRQLGTEMISYTPDELIELANKEFAWCDKELLKASAEMGFGNDWKKAQEKVKNSYVPAGTQPELILKLYNDAKEFILKNNLIEYPQIADETWGMQMMTPERQLVNPFFLGGRDIIISYPTNTMAHDDKLMSMRGNNPYFSRSTVHHELVPGHHLQYYMNSRYKSYRGDFRTPFWTEGWALYWELLLYDKGFAKTPEERIGMLFWRMHRCARIIFSLNYHLGKWTPQECIDFLVDRVGHERANAEGEVRRSFEGNYSPLYQVAYLIGGLQLFSLKKELVDSGKMTFRQFHDAVMKENNMPIEMVRATLTNQPLKSDFKTQWKFYKIP</sequence>
<keyword evidence="3" id="KW-1185">Reference proteome</keyword>
<gene>
    <name evidence="2" type="ORF">GCM10007423_18010</name>
</gene>
<feature type="chain" id="PRO_5046140638" evidence="1">
    <location>
        <begin position="38"/>
        <end position="606"/>
    </location>
</feature>